<dbReference type="PANTHER" id="PTHR44858:SF1">
    <property type="entry name" value="UDP-N-ACETYLGLUCOSAMINE--PEPTIDE N-ACETYLGLUCOSAMINYLTRANSFERASE SPINDLY-RELATED"/>
    <property type="match status" value="1"/>
</dbReference>
<dbReference type="OrthoDB" id="9789634at2"/>
<evidence type="ECO:0000256" key="3">
    <source>
        <dbReference type="PROSITE-ProRule" id="PRU00339"/>
    </source>
</evidence>
<keyword evidence="5" id="KW-1185">Reference proteome</keyword>
<keyword evidence="2 3" id="KW-0802">TPR repeat</keyword>
<dbReference type="Pfam" id="PF13181">
    <property type="entry name" value="TPR_8"/>
    <property type="match status" value="2"/>
</dbReference>
<dbReference type="Proteomes" id="UP000298277">
    <property type="component" value="Unassembled WGS sequence"/>
</dbReference>
<dbReference type="SUPFAM" id="SSF48452">
    <property type="entry name" value="TPR-like"/>
    <property type="match status" value="1"/>
</dbReference>
<feature type="repeat" description="TPR" evidence="3">
    <location>
        <begin position="206"/>
        <end position="239"/>
    </location>
</feature>
<reference evidence="4" key="1">
    <citation type="journal article" date="2019" name="PLoS Negl. Trop. Dis.">
        <title>Revisiting the worldwide diversity of Leptospira species in the environment.</title>
        <authorList>
            <person name="Vincent A.T."/>
            <person name="Schiettekatte O."/>
            <person name="Bourhy P."/>
            <person name="Veyrier F.J."/>
            <person name="Picardeau M."/>
        </authorList>
    </citation>
    <scope>NUCLEOTIDE SEQUENCE [LARGE SCALE GENOMIC DNA]</scope>
    <source>
        <strain evidence="4">201800299</strain>
    </source>
</reference>
<dbReference type="InterPro" id="IPR019734">
    <property type="entry name" value="TPR_rpt"/>
</dbReference>
<dbReference type="PROSITE" id="PS50005">
    <property type="entry name" value="TPR"/>
    <property type="match status" value="3"/>
</dbReference>
<name>A0A5F1Z1E7_9LEPT</name>
<organism evidence="4 5">
    <name type="scientific">Leptospira gomenensis</name>
    <dbReference type="NCBI Taxonomy" id="2484974"/>
    <lineage>
        <taxon>Bacteria</taxon>
        <taxon>Pseudomonadati</taxon>
        <taxon>Spirochaetota</taxon>
        <taxon>Spirochaetia</taxon>
        <taxon>Leptospirales</taxon>
        <taxon>Leptospiraceae</taxon>
        <taxon>Leptospira</taxon>
    </lineage>
</organism>
<feature type="repeat" description="TPR" evidence="3">
    <location>
        <begin position="240"/>
        <end position="273"/>
    </location>
</feature>
<dbReference type="Pfam" id="PF13174">
    <property type="entry name" value="TPR_6"/>
    <property type="match status" value="1"/>
</dbReference>
<accession>A0A5F1Z1E7</accession>
<evidence type="ECO:0000256" key="1">
    <source>
        <dbReference type="ARBA" id="ARBA00022737"/>
    </source>
</evidence>
<dbReference type="InterPro" id="IPR011990">
    <property type="entry name" value="TPR-like_helical_dom_sf"/>
</dbReference>
<comment type="caution">
    <text evidence="4">The sequence shown here is derived from an EMBL/GenBank/DDBJ whole genome shotgun (WGS) entry which is preliminary data.</text>
</comment>
<proteinExistence type="predicted"/>
<dbReference type="PANTHER" id="PTHR44858">
    <property type="entry name" value="TETRATRICOPEPTIDE REPEAT PROTEIN 6"/>
    <property type="match status" value="1"/>
</dbReference>
<protein>
    <submittedName>
        <fullName evidence="4">Tetratricopeptide repeat protein</fullName>
    </submittedName>
</protein>
<dbReference type="InterPro" id="IPR050498">
    <property type="entry name" value="Ycf3"/>
</dbReference>
<dbReference type="AlphaFoldDB" id="A0A5F1Z1E7"/>
<evidence type="ECO:0000313" key="5">
    <source>
        <dbReference type="Proteomes" id="UP000298277"/>
    </source>
</evidence>
<dbReference type="EMBL" id="RQFA01000026">
    <property type="protein sequence ID" value="TGK35971.1"/>
    <property type="molecule type" value="Genomic_DNA"/>
</dbReference>
<sequence>MRNKTFILILAFFFLFRCSIQKRKDETLSKSYRTVPMTEIFRKTADYEKLSGSGIGIYFEFYKLNLDVPETFSEISDLDKTFLNSGFAKIKSLPGFYTEQFTHEIEFRKDPEKLKIFVSKDLLPLLKNRAGKKDVPVNTIFAFYNTSDKTNYLLLDGIEDQFSEESFKYHSYDFYMRKGIENNKIGNYVEAIKSFDKVVEAVPDAEFAYYNRGNSYNFLQNFDKAIESYTKAIEIDRKFHLAYMNRALVRKNLGQYEQALTDIEKTVELSPAFHDGYYNKGLILHFLKRYEESNANFKKAYSLNKSNHDSLIMIAVSAQNKNDNKEAIEYSNRYISIYPKSGAAFYIRGFSHIAEGDKSRGCADLAKAKNLGYNEAEVCR</sequence>
<dbReference type="RefSeq" id="WP_135590062.1">
    <property type="nucleotide sequence ID" value="NZ_RQFC01000009.1"/>
</dbReference>
<dbReference type="Pfam" id="PF00515">
    <property type="entry name" value="TPR_1"/>
    <property type="match status" value="1"/>
</dbReference>
<evidence type="ECO:0000313" key="4">
    <source>
        <dbReference type="EMBL" id="TGK35971.1"/>
    </source>
</evidence>
<feature type="repeat" description="TPR" evidence="3">
    <location>
        <begin position="172"/>
        <end position="205"/>
    </location>
</feature>
<dbReference type="Gene3D" id="1.25.40.10">
    <property type="entry name" value="Tetratricopeptide repeat domain"/>
    <property type="match status" value="3"/>
</dbReference>
<dbReference type="SMART" id="SM00028">
    <property type="entry name" value="TPR"/>
    <property type="match status" value="5"/>
</dbReference>
<evidence type="ECO:0000256" key="2">
    <source>
        <dbReference type="ARBA" id="ARBA00022803"/>
    </source>
</evidence>
<keyword evidence="1" id="KW-0677">Repeat</keyword>
<gene>
    <name evidence="4" type="ORF">EHQ17_05165</name>
</gene>